<comment type="caution">
    <text evidence="1">The sequence shown here is derived from an EMBL/GenBank/DDBJ whole genome shotgun (WGS) entry which is preliminary data.</text>
</comment>
<proteinExistence type="predicted"/>
<dbReference type="Proteomes" id="UP001363010">
    <property type="component" value="Unassembled WGS sequence"/>
</dbReference>
<dbReference type="EMBL" id="JBBKZV010000005">
    <property type="protein sequence ID" value="MEJ8822481.1"/>
    <property type="molecule type" value="Genomic_DNA"/>
</dbReference>
<name>A0ABU8VXD7_9BURK</name>
<keyword evidence="2" id="KW-1185">Reference proteome</keyword>
<protein>
    <recommendedName>
        <fullName evidence="3">GAF domain-containing protein</fullName>
    </recommendedName>
</protein>
<organism evidence="1 2">
    <name type="scientific">Variovorax humicola</name>
    <dbReference type="NCBI Taxonomy" id="1769758"/>
    <lineage>
        <taxon>Bacteria</taxon>
        <taxon>Pseudomonadati</taxon>
        <taxon>Pseudomonadota</taxon>
        <taxon>Betaproteobacteria</taxon>
        <taxon>Burkholderiales</taxon>
        <taxon>Comamonadaceae</taxon>
        <taxon>Variovorax</taxon>
    </lineage>
</organism>
<gene>
    <name evidence="1" type="ORF">WKW80_10580</name>
</gene>
<evidence type="ECO:0008006" key="3">
    <source>
        <dbReference type="Google" id="ProtNLM"/>
    </source>
</evidence>
<evidence type="ECO:0000313" key="1">
    <source>
        <dbReference type="EMBL" id="MEJ8822481.1"/>
    </source>
</evidence>
<reference evidence="1 2" key="1">
    <citation type="submission" date="2024-03" db="EMBL/GenBank/DDBJ databases">
        <title>Novel species of the genus Variovorax.</title>
        <authorList>
            <person name="Liu Q."/>
            <person name="Xin Y.-H."/>
        </authorList>
    </citation>
    <scope>NUCLEOTIDE SEQUENCE [LARGE SCALE GENOMIC DNA]</scope>
    <source>
        <strain evidence="1 2">KACC 18501</strain>
    </source>
</reference>
<evidence type="ECO:0000313" key="2">
    <source>
        <dbReference type="Proteomes" id="UP001363010"/>
    </source>
</evidence>
<accession>A0ABU8VXD7</accession>
<dbReference type="RefSeq" id="WP_340363531.1">
    <property type="nucleotide sequence ID" value="NZ_JBBKZV010000005.1"/>
</dbReference>
<sequence>MHVALNVPVVEQERTVRTLNFLRAAPAFNAREQTSIEASLAAYALRR</sequence>